<organism evidence="3">
    <name type="scientific">Arundo donax</name>
    <name type="common">Giant reed</name>
    <name type="synonym">Donax arundinaceus</name>
    <dbReference type="NCBI Taxonomy" id="35708"/>
    <lineage>
        <taxon>Eukaryota</taxon>
        <taxon>Viridiplantae</taxon>
        <taxon>Streptophyta</taxon>
        <taxon>Embryophyta</taxon>
        <taxon>Tracheophyta</taxon>
        <taxon>Spermatophyta</taxon>
        <taxon>Magnoliopsida</taxon>
        <taxon>Liliopsida</taxon>
        <taxon>Poales</taxon>
        <taxon>Poaceae</taxon>
        <taxon>PACMAD clade</taxon>
        <taxon>Arundinoideae</taxon>
        <taxon>Arundineae</taxon>
        <taxon>Arundo</taxon>
    </lineage>
</organism>
<dbReference type="PANTHER" id="PTHR11252:SF16">
    <property type="entry name" value="POLYRIBONUCLEOTIDE NUCLEOTIDYLTRANSFERASE 2, MITOCHONDRIAL"/>
    <property type="match status" value="1"/>
</dbReference>
<dbReference type="InterPro" id="IPR003029">
    <property type="entry name" value="S1_domain"/>
</dbReference>
<dbReference type="Gene3D" id="2.40.50.140">
    <property type="entry name" value="Nucleic acid-binding proteins"/>
    <property type="match status" value="1"/>
</dbReference>
<accession>A0A0A9CTC4</accession>
<protein>
    <submittedName>
        <fullName evidence="3">Umc2724</fullName>
    </submittedName>
</protein>
<proteinExistence type="predicted"/>
<dbReference type="GO" id="GO:0000965">
    <property type="term" value="P:mitochondrial RNA 3'-end processing"/>
    <property type="evidence" value="ECO:0007669"/>
    <property type="project" value="TreeGrafter"/>
</dbReference>
<reference evidence="3" key="2">
    <citation type="journal article" date="2015" name="Data Brief">
        <title>Shoot transcriptome of the giant reed, Arundo donax.</title>
        <authorList>
            <person name="Barrero R.A."/>
            <person name="Guerrero F.D."/>
            <person name="Moolhuijzen P."/>
            <person name="Goolsby J.A."/>
            <person name="Tidwell J."/>
            <person name="Bellgard S.E."/>
            <person name="Bellgard M.I."/>
        </authorList>
    </citation>
    <scope>NUCLEOTIDE SEQUENCE</scope>
    <source>
        <tissue evidence="3">Shoot tissue taken approximately 20 cm above the soil surface</tissue>
    </source>
</reference>
<dbReference type="GO" id="GO:0003723">
    <property type="term" value="F:RNA binding"/>
    <property type="evidence" value="ECO:0007669"/>
    <property type="project" value="InterPro"/>
</dbReference>
<reference evidence="3" key="1">
    <citation type="submission" date="2014-09" db="EMBL/GenBank/DDBJ databases">
        <authorList>
            <person name="Magalhaes I.L.F."/>
            <person name="Oliveira U."/>
            <person name="Santos F.R."/>
            <person name="Vidigal T.H.D.A."/>
            <person name="Brescovit A.D."/>
            <person name="Santos A.J."/>
        </authorList>
    </citation>
    <scope>NUCLEOTIDE SEQUENCE</scope>
    <source>
        <tissue evidence="3">Shoot tissue taken approximately 20 cm above the soil surface</tissue>
    </source>
</reference>
<dbReference type="GO" id="GO:0000175">
    <property type="term" value="F:3'-5'-RNA exonuclease activity"/>
    <property type="evidence" value="ECO:0007669"/>
    <property type="project" value="TreeGrafter"/>
</dbReference>
<feature type="region of interest" description="Disordered" evidence="1">
    <location>
        <begin position="124"/>
        <end position="158"/>
    </location>
</feature>
<feature type="domain" description="S1 motif" evidence="2">
    <location>
        <begin position="19"/>
        <end position="87"/>
    </location>
</feature>
<dbReference type="GO" id="GO:0005829">
    <property type="term" value="C:cytosol"/>
    <property type="evidence" value="ECO:0007669"/>
    <property type="project" value="TreeGrafter"/>
</dbReference>
<dbReference type="FunFam" id="2.40.50.140:FF:000189">
    <property type="entry name" value="Polyribonucleotide nucleotidyltransferase, putative"/>
    <property type="match status" value="1"/>
</dbReference>
<evidence type="ECO:0000313" key="3">
    <source>
        <dbReference type="EMBL" id="JAD77668.1"/>
    </source>
</evidence>
<dbReference type="InterPro" id="IPR012340">
    <property type="entry name" value="NA-bd_OB-fold"/>
</dbReference>
<dbReference type="Pfam" id="PF00575">
    <property type="entry name" value="S1"/>
    <property type="match status" value="1"/>
</dbReference>
<dbReference type="EMBL" id="GBRH01220227">
    <property type="protein sequence ID" value="JAD77668.1"/>
    <property type="molecule type" value="Transcribed_RNA"/>
</dbReference>
<dbReference type="GO" id="GO:0005739">
    <property type="term" value="C:mitochondrion"/>
    <property type="evidence" value="ECO:0007669"/>
    <property type="project" value="TreeGrafter"/>
</dbReference>
<dbReference type="GO" id="GO:0000958">
    <property type="term" value="P:mitochondrial mRNA catabolic process"/>
    <property type="evidence" value="ECO:0007669"/>
    <property type="project" value="TreeGrafter"/>
</dbReference>
<feature type="region of interest" description="Disordered" evidence="1">
    <location>
        <begin position="89"/>
        <end position="110"/>
    </location>
</feature>
<dbReference type="AlphaFoldDB" id="A0A0A9CTC4"/>
<dbReference type="SUPFAM" id="SSF50249">
    <property type="entry name" value="Nucleic acid-binding proteins"/>
    <property type="match status" value="1"/>
</dbReference>
<dbReference type="PROSITE" id="PS50126">
    <property type="entry name" value="S1"/>
    <property type="match status" value="1"/>
</dbReference>
<sequence length="158" mass="16971">MDKAIEKVEFLVGREIEVGRTYKGIVSSVKEYGAFVEFNGGQQGLLHISELSHELVSKVSDVVSVGQVLPLRCIGQDVRGNIKLSLKATLPQPRNKKDLPSQDSDPLPSQEVVGWAAVENMLSMDADAEPSSSKHEDGSSEEAPAICTPAVIIRSAAD</sequence>
<dbReference type="GO" id="GO:0009570">
    <property type="term" value="C:chloroplast stroma"/>
    <property type="evidence" value="ECO:0007669"/>
    <property type="project" value="TreeGrafter"/>
</dbReference>
<dbReference type="GO" id="GO:0004654">
    <property type="term" value="F:polyribonucleotide nucleotidyltransferase activity"/>
    <property type="evidence" value="ECO:0007669"/>
    <property type="project" value="InterPro"/>
</dbReference>
<evidence type="ECO:0000256" key="1">
    <source>
        <dbReference type="SAM" id="MobiDB-lite"/>
    </source>
</evidence>
<name>A0A0A9CTC4_ARUDO</name>
<evidence type="ECO:0000259" key="2">
    <source>
        <dbReference type="PROSITE" id="PS50126"/>
    </source>
</evidence>
<dbReference type="SMART" id="SM00316">
    <property type="entry name" value="S1"/>
    <property type="match status" value="1"/>
</dbReference>
<dbReference type="PANTHER" id="PTHR11252">
    <property type="entry name" value="POLYRIBONUCLEOTIDE NUCLEOTIDYLTRANSFERASE"/>
    <property type="match status" value="1"/>
</dbReference>
<dbReference type="InterPro" id="IPR012162">
    <property type="entry name" value="PNPase"/>
</dbReference>